<dbReference type="InterPro" id="IPR002008">
    <property type="entry name" value="DNA_pol_X_beta-like"/>
</dbReference>
<dbReference type="Pfam" id="PF14716">
    <property type="entry name" value="HHH_8"/>
    <property type="match status" value="1"/>
</dbReference>
<dbReference type="InterPro" id="IPR022312">
    <property type="entry name" value="DNA_pol_X"/>
</dbReference>
<evidence type="ECO:0000313" key="4">
    <source>
        <dbReference type="EMBL" id="GAF76654.1"/>
    </source>
</evidence>
<dbReference type="Pfam" id="PF10391">
    <property type="entry name" value="DNA_pol_lambd_f"/>
    <property type="match status" value="1"/>
</dbReference>
<dbReference type="EMBL" id="BARS01004340">
    <property type="protein sequence ID" value="GAF76654.1"/>
    <property type="molecule type" value="Genomic_DNA"/>
</dbReference>
<dbReference type="GO" id="GO:0005634">
    <property type="term" value="C:nucleus"/>
    <property type="evidence" value="ECO:0007669"/>
    <property type="project" value="TreeGrafter"/>
</dbReference>
<protein>
    <recommendedName>
        <fullName evidence="5">DNA polymerase beta-like N-terminal domain-containing protein</fullName>
    </recommendedName>
</protein>
<evidence type="ECO:0008006" key="5">
    <source>
        <dbReference type="Google" id="ProtNLM"/>
    </source>
</evidence>
<organism evidence="4">
    <name type="scientific">marine sediment metagenome</name>
    <dbReference type="NCBI Taxonomy" id="412755"/>
    <lineage>
        <taxon>unclassified sequences</taxon>
        <taxon>metagenomes</taxon>
        <taxon>ecological metagenomes</taxon>
    </lineage>
</organism>
<dbReference type="PANTHER" id="PTHR11276">
    <property type="entry name" value="DNA POLYMERASE TYPE-X FAMILY MEMBER"/>
    <property type="match status" value="1"/>
</dbReference>
<feature type="non-terminal residue" evidence="4">
    <location>
        <position position="288"/>
    </location>
</feature>
<dbReference type="GO" id="GO:0003677">
    <property type="term" value="F:DNA binding"/>
    <property type="evidence" value="ECO:0007669"/>
    <property type="project" value="InterPro"/>
</dbReference>
<dbReference type="Gene3D" id="1.10.150.20">
    <property type="entry name" value="5' to 3' exonuclease, C-terminal subdomain"/>
    <property type="match status" value="1"/>
</dbReference>
<reference evidence="4" key="1">
    <citation type="journal article" date="2014" name="Front. Microbiol.">
        <title>High frequency of phylogenetically diverse reductive dehalogenase-homologous genes in deep subseafloor sedimentary metagenomes.</title>
        <authorList>
            <person name="Kawai M."/>
            <person name="Futagami T."/>
            <person name="Toyoda A."/>
            <person name="Takaki Y."/>
            <person name="Nishi S."/>
            <person name="Hori S."/>
            <person name="Arai W."/>
            <person name="Tsubouchi T."/>
            <person name="Morono Y."/>
            <person name="Uchiyama I."/>
            <person name="Ito T."/>
            <person name="Fujiyama A."/>
            <person name="Inagaki F."/>
            <person name="Takami H."/>
        </authorList>
    </citation>
    <scope>NUCLEOTIDE SEQUENCE</scope>
    <source>
        <strain evidence="4">Expedition CK06-06</strain>
    </source>
</reference>
<accession>X0S6L6</accession>
<evidence type="ECO:0000259" key="2">
    <source>
        <dbReference type="Pfam" id="PF10391"/>
    </source>
</evidence>
<dbReference type="PRINTS" id="PR00870">
    <property type="entry name" value="DNAPOLXBETA"/>
</dbReference>
<dbReference type="Gene3D" id="1.10.150.110">
    <property type="entry name" value="DNA polymerase beta, N-terminal domain-like"/>
    <property type="match status" value="1"/>
</dbReference>
<evidence type="ECO:0000259" key="3">
    <source>
        <dbReference type="Pfam" id="PF14716"/>
    </source>
</evidence>
<dbReference type="GO" id="GO:0003887">
    <property type="term" value="F:DNA-directed DNA polymerase activity"/>
    <property type="evidence" value="ECO:0007669"/>
    <property type="project" value="InterPro"/>
</dbReference>
<sequence>MATARHKPIKIKKRTRKIKILDIECAETPKGDICAATFMPRKFKTLKTRDYKPSKKTLKKNPYHTTMQQKIKVKQSPKKRKKSLKERKKTQKKIEVKTKKSDQDSNIDTKMSTKIKIRRTRAVKVAKPLNDELIVLLGRLEDLMKMDGEIFRARAYHNAAESIMKYPKPIYDVNVLKGYEGIGSTILSKFNEYVTTGTLRKLEKAKGKPVYELVQVYGIGPKRARALVKKDGVTSLQELRKRQDELLNATQRKGLRYYDDILKRIPRAEIDTYKTAFAKVFESIPHAN</sequence>
<name>X0S6L6_9ZZZZ</name>
<dbReference type="PANTHER" id="PTHR11276:SF28">
    <property type="entry name" value="DNA POLYMERASE LAMBDA"/>
    <property type="match status" value="1"/>
</dbReference>
<proteinExistence type="predicted"/>
<feature type="region of interest" description="Disordered" evidence="1">
    <location>
        <begin position="67"/>
        <end position="105"/>
    </location>
</feature>
<feature type="domain" description="DNA polymerase lambda fingers" evidence="2">
    <location>
        <begin position="213"/>
        <end position="261"/>
    </location>
</feature>
<dbReference type="InterPro" id="IPR027421">
    <property type="entry name" value="DNA_pol_lamdba_lyase_dom_sf"/>
</dbReference>
<evidence type="ECO:0000256" key="1">
    <source>
        <dbReference type="SAM" id="MobiDB-lite"/>
    </source>
</evidence>
<dbReference type="GO" id="GO:0006303">
    <property type="term" value="P:double-strand break repair via nonhomologous end joining"/>
    <property type="evidence" value="ECO:0007669"/>
    <property type="project" value="TreeGrafter"/>
</dbReference>
<dbReference type="InterPro" id="IPR010996">
    <property type="entry name" value="HHH_MUS81"/>
</dbReference>
<feature type="domain" description="Crossover junction endonuclease MUS81-like HHH" evidence="3">
    <location>
        <begin position="130"/>
        <end position="199"/>
    </location>
</feature>
<dbReference type="AlphaFoldDB" id="X0S6L6"/>
<dbReference type="SUPFAM" id="SSF81585">
    <property type="entry name" value="PsbU/PolX domain-like"/>
    <property type="match status" value="1"/>
</dbReference>
<comment type="caution">
    <text evidence="4">The sequence shown here is derived from an EMBL/GenBank/DDBJ whole genome shotgun (WGS) entry which is preliminary data.</text>
</comment>
<dbReference type="InterPro" id="IPR018944">
    <property type="entry name" value="DNA_pol_lambd_fingers_domain"/>
</dbReference>
<dbReference type="SUPFAM" id="SSF47802">
    <property type="entry name" value="DNA polymerase beta, N-terminal domain-like"/>
    <property type="match status" value="1"/>
</dbReference>
<gene>
    <name evidence="4" type="ORF">S01H1_08465</name>
</gene>
<feature type="compositionally biased region" description="Basic residues" evidence="1">
    <location>
        <begin position="71"/>
        <end position="91"/>
    </location>
</feature>
<feature type="compositionally biased region" description="Basic and acidic residues" evidence="1">
    <location>
        <begin position="92"/>
        <end position="103"/>
    </location>
</feature>